<dbReference type="PANTHER" id="PTHR19327:SF0">
    <property type="entry name" value="GOLGIN SUBFAMILY A MEMBER 4"/>
    <property type="match status" value="1"/>
</dbReference>
<evidence type="ECO:0000256" key="2">
    <source>
        <dbReference type="SAM" id="MobiDB-lite"/>
    </source>
</evidence>
<feature type="compositionally biased region" description="Polar residues" evidence="2">
    <location>
        <begin position="26"/>
        <end position="38"/>
    </location>
</feature>
<dbReference type="OMA" id="DEFRNQG"/>
<dbReference type="Pfam" id="PF01465">
    <property type="entry name" value="GRIP"/>
    <property type="match status" value="1"/>
</dbReference>
<dbReference type="SMART" id="SM00755">
    <property type="entry name" value="Grip"/>
    <property type="match status" value="1"/>
</dbReference>
<name>A0A6P9C506_PANGU</name>
<protein>
    <submittedName>
        <fullName evidence="5">Golgin subfamily A member 4 isoform X1</fullName>
    </submittedName>
</protein>
<feature type="domain" description="GRIP" evidence="3">
    <location>
        <begin position="1884"/>
        <end position="1931"/>
    </location>
</feature>
<evidence type="ECO:0000313" key="4">
    <source>
        <dbReference type="Proteomes" id="UP001652622"/>
    </source>
</evidence>
<dbReference type="CTD" id="2803"/>
<keyword evidence="4" id="KW-1185">Reference proteome</keyword>
<accession>A0A6P9C506</accession>
<dbReference type="SUPFAM" id="SSF101283">
    <property type="entry name" value="GRIP domain"/>
    <property type="match status" value="1"/>
</dbReference>
<dbReference type="OrthoDB" id="9044749at2759"/>
<feature type="coiled-coil region" evidence="1">
    <location>
        <begin position="1453"/>
        <end position="1605"/>
    </location>
</feature>
<dbReference type="Gene3D" id="1.10.220.60">
    <property type="entry name" value="GRIP domain"/>
    <property type="match status" value="1"/>
</dbReference>
<proteinExistence type="predicted"/>
<dbReference type="InParanoid" id="A0A6P9C506"/>
<feature type="region of interest" description="Disordered" evidence="2">
    <location>
        <begin position="1"/>
        <end position="71"/>
    </location>
</feature>
<feature type="coiled-coil region" evidence="1">
    <location>
        <begin position="1765"/>
        <end position="1810"/>
    </location>
</feature>
<dbReference type="GO" id="GO:0048193">
    <property type="term" value="P:Golgi vesicle transport"/>
    <property type="evidence" value="ECO:0007669"/>
    <property type="project" value="TreeGrafter"/>
</dbReference>
<evidence type="ECO:0000259" key="3">
    <source>
        <dbReference type="PROSITE" id="PS50913"/>
    </source>
</evidence>
<organism evidence="4 5">
    <name type="scientific">Pantherophis guttatus</name>
    <name type="common">Corn snake</name>
    <name type="synonym">Elaphe guttata</name>
    <dbReference type="NCBI Taxonomy" id="94885"/>
    <lineage>
        <taxon>Eukaryota</taxon>
        <taxon>Metazoa</taxon>
        <taxon>Chordata</taxon>
        <taxon>Craniata</taxon>
        <taxon>Vertebrata</taxon>
        <taxon>Euteleostomi</taxon>
        <taxon>Lepidosauria</taxon>
        <taxon>Squamata</taxon>
        <taxon>Bifurcata</taxon>
        <taxon>Unidentata</taxon>
        <taxon>Episquamata</taxon>
        <taxon>Toxicofera</taxon>
        <taxon>Serpentes</taxon>
        <taxon>Colubroidea</taxon>
        <taxon>Colubridae</taxon>
        <taxon>Colubrinae</taxon>
        <taxon>Pantherophis</taxon>
    </lineage>
</organism>
<feature type="coiled-coil region" evidence="1">
    <location>
        <begin position="182"/>
        <end position="380"/>
    </location>
</feature>
<reference evidence="5" key="1">
    <citation type="submission" date="2025-08" db="UniProtKB">
        <authorList>
            <consortium name="RefSeq"/>
        </authorList>
    </citation>
    <scope>IDENTIFICATION</scope>
    <source>
        <tissue evidence="5">Blood</tissue>
    </source>
</reference>
<sequence length="1943" mass="229577">MFKKLKQKISEEQTSGRGSPGCGASGFSQRSSETSALSPSIHRNRTSLTEQNDDNTSTPNREIIHKQNTSNESETSSVMMIFIKADDVQVVLQCFGIALKELKIDQKMKRHLQEEFAASLEEKDQIIRVLQTQVSLLKQQLHSNEINIELPIPNVQTQSQVQSPVKNQNMENTLQSAGPVGNENADKTIETLTQRVKHKENLLHQCKERIKSQKERLAQLTSEKEALQEQLYERLQELEKIKDCHMVEKNKIITQLRESKNLIEQLEQDKGMIIAETKRQMHETLELKEEEIAQLYIHIKQVVLQSEELKKQKEKSEKTAFEQLEKALSAAQLAEEAHRKVQAEMDEKMKAVEKANEEECVILQQELTRVKEEVRILELENSPTKCPQTAKLLKEKEAIFHAHIEEMNEKTLEKLDVKQTELEALSSELSDALNTCQNLEQYISKLKEDADKAKVQFETKLNQQRNNHKEQVEAILKDQEVIEKSFKEEIIQLKQLLEAKEKSEEELEQKKMKETLGKAESQCKRMPAELDFLCQSREDNASIYENRFKNLQEKLELIKHKKSKLEELVVKPETQLNEIKTELDFQTSQVNDLKCELEEEKRENIQNTSSLTEKYESQLRNLEEISQLKSHCTGKESKIGQIKHFMKQQIEKYRQLLSTKEEEISVLRDKYELKLKQQETQAEEAIEKEKKMQEEFKQKLSEQEAKLKKEIEGNQLEFCQKEKQFTSKMLAMAHASSLGINDAISKLEMNQKKQLKSMTEAHKQEVGEVLHLWEKKLKQQAKELWEKHEIRLQEKEQEIRDLKERLAIFDAEREGNNAEITWLKNKDTKKDKTIHELQEQLQQTLAQVNLLKQKEIDLKKQLVKLENDLNFSLKEKITVQEQLNELMITEEKKKYDLLELEDKLKMSDVELHALKMSHLKEQENYGTKLEGERNEFQQKQAEFENFKRDTIRQLADYQQKAETLLKIKVGELIEQCNENISSIIVKIAHCQQQTIKIKEGILIKINQIPDLEFQLKQLTESHVTLNSSLQESKKHLEEKEHLIMSMKADMEKLLTEKELLQKESYFQQQTATEKESCITELKKELSVHNNVVTSMREEINEKKAEITDLNKLISELNLRLENTILEKETATTMLNKQHKENELQLLNEMEVLSSKVESLSEDKVIALKQVDHWMNKMSEWKKKAQLRFTQNYNTIKELQNKIELINNQVSEKEEELNRRKEEHDKQTKRLEHLKSLMEQNQVRKEKQESDLVGEIKIRSARIAELEEHIARKTMENDYLMEECKKYHEQDSEQKEMAQQLQQAQGAIVDKDDKLKEMEQKVLTFEKKMQVMEIDLEKKSKEFEGIKLALLKTKEEELKALEERLISETTSKIADLKKKAEHKIASIKRQLPTQMEEKEQQNKLEKKLQEKEKKIMSLDLEKELIQKVETIKVSADQDKVHALENMQKMYDLKIDILRQDLLDKERLLEKYNEETKMCNISKMETRDQQELLKRAQEDKNKIENLQRELEEQIKKQASLLKQHTKYESELTNIKVELKNKEVNQQNMEIALKDLEKKLQEKEQEEQSLQQKIYHFGEDFMKERQHKIEVKNRITEYDEKLNRLQEQVDERSGLIKILEGNIEEKTKLVFELQKMVDKMQMQQKDLQTTLKHTEQEKQEHHRNMIKLQKDLRTLRKDHQQELEIMKKESREEMEQKIKYEQEDIELKHNSTLKQLMREFNTQLAQKDQELEMAVKETISKAQEVESELIESHRTETVQLHKKISEKDDDLQRTVKKYEEILEAREEEMTKKVNKLEEQLMQLQENYKKRLAHEESWNGDEEKIAELQTQLAQKTTLVNDSKLKEQEFREQIHTLQDKLKNYEKAVYVTTVKTPYRDGNLCHSDVSVFGEPTEFEYLRKVIFEYMMGRETKTMAKVITSVLKFPPDQTQKILERENAQTLVDPFVF</sequence>
<gene>
    <name evidence="5" type="primary">GOLGA4</name>
</gene>
<feature type="coiled-coil region" evidence="1">
    <location>
        <begin position="1036"/>
        <end position="1126"/>
    </location>
</feature>
<feature type="coiled-coil region" evidence="1">
    <location>
        <begin position="1634"/>
        <end position="1734"/>
    </location>
</feature>
<evidence type="ECO:0000256" key="1">
    <source>
        <dbReference type="SAM" id="Coils"/>
    </source>
</evidence>
<feature type="compositionally biased region" description="Polar residues" evidence="2">
    <location>
        <begin position="46"/>
        <end position="71"/>
    </location>
</feature>
<dbReference type="PANTHER" id="PTHR19327">
    <property type="entry name" value="GOLGIN"/>
    <property type="match status" value="1"/>
</dbReference>
<dbReference type="GO" id="GO:0005794">
    <property type="term" value="C:Golgi apparatus"/>
    <property type="evidence" value="ECO:0007669"/>
    <property type="project" value="TreeGrafter"/>
</dbReference>
<evidence type="ECO:0000313" key="5">
    <source>
        <dbReference type="RefSeq" id="XP_034274880.1"/>
    </source>
</evidence>
<dbReference type="PROSITE" id="PS50913">
    <property type="entry name" value="GRIP"/>
    <property type="match status" value="1"/>
</dbReference>
<dbReference type="Proteomes" id="UP001652622">
    <property type="component" value="Unplaced"/>
</dbReference>
<dbReference type="InterPro" id="IPR000237">
    <property type="entry name" value="GRIP_dom"/>
</dbReference>
<feature type="coiled-coil region" evidence="1">
    <location>
        <begin position="408"/>
        <end position="717"/>
    </location>
</feature>
<dbReference type="GO" id="GO:0031267">
    <property type="term" value="F:small GTPase binding"/>
    <property type="evidence" value="ECO:0007669"/>
    <property type="project" value="TreeGrafter"/>
</dbReference>
<dbReference type="RefSeq" id="XP_034274880.1">
    <property type="nucleotide sequence ID" value="XM_034418989.2"/>
</dbReference>
<feature type="coiled-coil region" evidence="1">
    <location>
        <begin position="1195"/>
        <end position="1427"/>
    </location>
</feature>
<dbReference type="KEGG" id="pgut:117666124"/>
<dbReference type="GeneID" id="117666124"/>
<keyword evidence="1" id="KW-0175">Coiled coil</keyword>
<feature type="coiled-coil region" evidence="1">
    <location>
        <begin position="778"/>
        <end position="868"/>
    </location>
</feature>